<gene>
    <name evidence="2" type="ORF">CLUMA_CG003424</name>
</gene>
<feature type="signal peptide" evidence="1">
    <location>
        <begin position="1"/>
        <end position="22"/>
    </location>
</feature>
<evidence type="ECO:0000313" key="2">
    <source>
        <dbReference type="EMBL" id="CRK89850.1"/>
    </source>
</evidence>
<dbReference type="EMBL" id="CVRI01000014">
    <property type="protein sequence ID" value="CRK89850.1"/>
    <property type="molecule type" value="Genomic_DNA"/>
</dbReference>
<dbReference type="InterPro" id="IPR009003">
    <property type="entry name" value="Peptidase_S1_PA"/>
</dbReference>
<keyword evidence="1" id="KW-0732">Signal</keyword>
<proteinExistence type="predicted"/>
<feature type="chain" id="PRO_5012837022" evidence="1">
    <location>
        <begin position="23"/>
        <end position="278"/>
    </location>
</feature>
<dbReference type="PANTHER" id="PTHR24260">
    <property type="match status" value="1"/>
</dbReference>
<protein>
    <submittedName>
        <fullName evidence="2">CLUMA_CG003424, isoform A</fullName>
    </submittedName>
</protein>
<reference evidence="2 3" key="1">
    <citation type="submission" date="2015-04" db="EMBL/GenBank/DDBJ databases">
        <authorList>
            <person name="Syromyatnikov M.Y."/>
            <person name="Popov V.N."/>
        </authorList>
    </citation>
    <scope>NUCLEOTIDE SEQUENCE [LARGE SCALE GENOMIC DNA]</scope>
</reference>
<dbReference type="SUPFAM" id="SSF50494">
    <property type="entry name" value="Trypsin-like serine proteases"/>
    <property type="match status" value="1"/>
</dbReference>
<dbReference type="InterPro" id="IPR043504">
    <property type="entry name" value="Peptidase_S1_PA_chymotrypsin"/>
</dbReference>
<dbReference type="Gene3D" id="2.40.10.10">
    <property type="entry name" value="Trypsin-like serine proteases"/>
    <property type="match status" value="1"/>
</dbReference>
<dbReference type="InterPro" id="IPR051333">
    <property type="entry name" value="CLIP_Serine_Protease"/>
</dbReference>
<organism evidence="2 3">
    <name type="scientific">Clunio marinus</name>
    <dbReference type="NCBI Taxonomy" id="568069"/>
    <lineage>
        <taxon>Eukaryota</taxon>
        <taxon>Metazoa</taxon>
        <taxon>Ecdysozoa</taxon>
        <taxon>Arthropoda</taxon>
        <taxon>Hexapoda</taxon>
        <taxon>Insecta</taxon>
        <taxon>Pterygota</taxon>
        <taxon>Neoptera</taxon>
        <taxon>Endopterygota</taxon>
        <taxon>Diptera</taxon>
        <taxon>Nematocera</taxon>
        <taxon>Chironomoidea</taxon>
        <taxon>Chironomidae</taxon>
        <taxon>Clunio</taxon>
    </lineage>
</organism>
<accession>A0A1J1HQN9</accession>
<evidence type="ECO:0000313" key="3">
    <source>
        <dbReference type="Proteomes" id="UP000183832"/>
    </source>
</evidence>
<sequence>MKLISKLLLIFVLSVSFDFSYGQQEQGNRIFVNIGKFDSDTGRDEILCVATIFTSRLALTTATCLNVDPSIPLYITFTWSNGVFPVFNRQRFEEIFIHPNFNITGNNENNIAMIRSNFGEIYFGLDQSLDQRVPGEPRVPGALATNSSCVIRMTPLIDFEPVRMYAPQYCNHTSIANAHCSMSSCFRPCAAEHASPVVCSQGGPFMSIVHGILISPRDCEPNYTDNRQFYLSLSDYADWINETISLHSSSRKKVESLLLILSLIFVTFPVKNLFKPHD</sequence>
<keyword evidence="3" id="KW-1185">Reference proteome</keyword>
<evidence type="ECO:0000256" key="1">
    <source>
        <dbReference type="SAM" id="SignalP"/>
    </source>
</evidence>
<dbReference type="Proteomes" id="UP000183832">
    <property type="component" value="Unassembled WGS sequence"/>
</dbReference>
<dbReference type="PANTHER" id="PTHR24260:SF136">
    <property type="entry name" value="GH08193P-RELATED"/>
    <property type="match status" value="1"/>
</dbReference>
<dbReference type="OrthoDB" id="6380398at2759"/>
<dbReference type="AlphaFoldDB" id="A0A1J1HQN9"/>
<name>A0A1J1HQN9_9DIPT</name>